<organism evidence="2 3">
    <name type="scientific">Microcoleus anatoxicus PTRS2</name>
    <dbReference type="NCBI Taxonomy" id="2705321"/>
    <lineage>
        <taxon>Bacteria</taxon>
        <taxon>Bacillati</taxon>
        <taxon>Cyanobacteriota</taxon>
        <taxon>Cyanophyceae</taxon>
        <taxon>Oscillatoriophycideae</taxon>
        <taxon>Oscillatoriales</taxon>
        <taxon>Microcoleaceae</taxon>
        <taxon>Microcoleus</taxon>
        <taxon>Microcoleus anatoxicus</taxon>
    </lineage>
</organism>
<keyword evidence="1" id="KW-1133">Transmembrane helix</keyword>
<keyword evidence="3" id="KW-1185">Reference proteome</keyword>
<reference evidence="2 3" key="1">
    <citation type="journal article" date="2020" name="Harmful Algae">
        <title>Molecular and morphological characterization of a novel dihydroanatoxin-a producing Microcoleus species (cyanobacteria) from the Russian River, California, USA.</title>
        <authorList>
            <person name="Conklin K.Y."/>
            <person name="Stancheva R."/>
            <person name="Otten T.G."/>
            <person name="Fadness R."/>
            <person name="Boyer G.L."/>
            <person name="Read B."/>
            <person name="Zhang X."/>
            <person name="Sheath R.G."/>
        </authorList>
    </citation>
    <scope>NUCLEOTIDE SEQUENCE [LARGE SCALE GENOMIC DNA]</scope>
    <source>
        <strain evidence="2 3">PTRS2</strain>
    </source>
</reference>
<keyword evidence="1" id="KW-0812">Transmembrane</keyword>
<dbReference type="RefSeq" id="WP_340522903.1">
    <property type="nucleotide sequence ID" value="NZ_JBBLXS010000060.1"/>
</dbReference>
<accession>A0ABU8YJL0</accession>
<comment type="caution">
    <text evidence="2">The sequence shown here is derived from an EMBL/GenBank/DDBJ whole genome shotgun (WGS) entry which is preliminary data.</text>
</comment>
<proteinExistence type="predicted"/>
<feature type="transmembrane region" description="Helical" evidence="1">
    <location>
        <begin position="54"/>
        <end position="74"/>
    </location>
</feature>
<keyword evidence="1" id="KW-0472">Membrane</keyword>
<evidence type="ECO:0000313" key="2">
    <source>
        <dbReference type="EMBL" id="MEK0184569.1"/>
    </source>
</evidence>
<evidence type="ECO:0000313" key="3">
    <source>
        <dbReference type="Proteomes" id="UP001384579"/>
    </source>
</evidence>
<name>A0ABU8YJL0_9CYAN</name>
<protein>
    <submittedName>
        <fullName evidence="2">Uncharacterized protein</fullName>
    </submittedName>
</protein>
<sequence>MTSSFFLLPSTYIAKFVNPNLALILNVILIATLSVIKTFLIPEIINFIAVSNRLLPSAFCYSVSLQLWAIALAFSPTNFSHPFPAAELLLGQSTPDGAQQSDLKPVVGDRTVPNSTPDAASRMDGTQTIYLYGQSAEPEQIKQEYFVFEVRQGKLVGAFYLPRSAFYCFYGSIEVTQLNLTVVDTYDGSRSPYSVNLQQYHHISTVSDNDRRILGICKRAHQDEVWGK</sequence>
<gene>
    <name evidence="2" type="ORF">WMG39_06825</name>
</gene>
<dbReference type="EMBL" id="JBBLXS010000060">
    <property type="protein sequence ID" value="MEK0184569.1"/>
    <property type="molecule type" value="Genomic_DNA"/>
</dbReference>
<evidence type="ECO:0000256" key="1">
    <source>
        <dbReference type="SAM" id="Phobius"/>
    </source>
</evidence>
<feature type="transmembrane region" description="Helical" evidence="1">
    <location>
        <begin position="20"/>
        <end position="42"/>
    </location>
</feature>
<dbReference type="Proteomes" id="UP001384579">
    <property type="component" value="Unassembled WGS sequence"/>
</dbReference>